<feature type="domain" description="HTH iclR-type" evidence="2">
    <location>
        <begin position="15"/>
        <end position="48"/>
    </location>
</feature>
<proteinExistence type="inferred from homology"/>
<dbReference type="SUPFAM" id="SSF46785">
    <property type="entry name" value="Winged helix' DNA-binding domain"/>
    <property type="match status" value="1"/>
</dbReference>
<organism evidence="3 4">
    <name type="scientific">Actinomyces respiraculi</name>
    <dbReference type="NCBI Taxonomy" id="2744574"/>
    <lineage>
        <taxon>Bacteria</taxon>
        <taxon>Bacillati</taxon>
        <taxon>Actinomycetota</taxon>
        <taxon>Actinomycetes</taxon>
        <taxon>Actinomycetales</taxon>
        <taxon>Actinomycetaceae</taxon>
        <taxon>Actinomyces</taxon>
    </lineage>
</organism>
<dbReference type="Pfam" id="PF00480">
    <property type="entry name" value="ROK"/>
    <property type="match status" value="1"/>
</dbReference>
<accession>A0A7T0LMH5</accession>
<dbReference type="InterPro" id="IPR011991">
    <property type="entry name" value="ArsR-like_HTH"/>
</dbReference>
<evidence type="ECO:0000313" key="4">
    <source>
        <dbReference type="Proteomes" id="UP000594637"/>
    </source>
</evidence>
<comment type="similarity">
    <text evidence="1">Belongs to the ROK (NagC/XylR) family.</text>
</comment>
<dbReference type="InterPro" id="IPR036388">
    <property type="entry name" value="WH-like_DNA-bd_sf"/>
</dbReference>
<dbReference type="PANTHER" id="PTHR18964">
    <property type="entry name" value="ROK (REPRESSOR, ORF, KINASE) FAMILY"/>
    <property type="match status" value="1"/>
</dbReference>
<dbReference type="PANTHER" id="PTHR18964:SF149">
    <property type="entry name" value="BIFUNCTIONAL UDP-N-ACETYLGLUCOSAMINE 2-EPIMERASE_N-ACETYLMANNOSAMINE KINASE"/>
    <property type="match status" value="1"/>
</dbReference>
<dbReference type="InterPro" id="IPR036390">
    <property type="entry name" value="WH_DNA-bd_sf"/>
</dbReference>
<dbReference type="InterPro" id="IPR000600">
    <property type="entry name" value="ROK"/>
</dbReference>
<dbReference type="GO" id="GO:0003677">
    <property type="term" value="F:DNA binding"/>
    <property type="evidence" value="ECO:0007669"/>
    <property type="project" value="InterPro"/>
</dbReference>
<dbReference type="InterPro" id="IPR043129">
    <property type="entry name" value="ATPase_NBD"/>
</dbReference>
<dbReference type="KEGG" id="arep:ID810_01890"/>
<sequence>MRVSNLSLILRSLKAEPLSRTALSQATGLSKATVSTLVSELTGLGLVTEGGTAASGAVGRPSTSLHVAEGVVAGVGLEISPDCLLLTTTDLTGQVLSQRSKPVQDPSRDPGAVIARIGVVLAEELVRLASAGTAVPAVVLAQPGLLDYGTGRVHYSSSFGWHDVDLASGVSEAINMSLVEVGHGEIEVPPVLIEHDAKLAALAVHDTCAQVSNLLYLSGGQGIGAGIVVDGHVLHGWMGYTGEVGHMPVEPDGARCPCGRRGCWETLIGFESVAAVYPDDDPVRDASQPVSERTALLRTRFEQGDPVLEERLAAAQVSLERGLSLLVDVLNPEVIVLSGWPAAFADVLLAPTAAALAERRLDVRSLVRLEVSSLGEWAPSSGAARVALETVLEDPTSMVGLARRGRVR</sequence>
<gene>
    <name evidence="3" type="ORF">ID810_01890</name>
</gene>
<dbReference type="Gene3D" id="1.10.10.10">
    <property type="entry name" value="Winged helix-like DNA-binding domain superfamily/Winged helix DNA-binding domain"/>
    <property type="match status" value="1"/>
</dbReference>
<dbReference type="InterPro" id="IPR005471">
    <property type="entry name" value="Tscrpt_reg_IclR_N"/>
</dbReference>
<keyword evidence="4" id="KW-1185">Reference proteome</keyword>
<dbReference type="CDD" id="cd00090">
    <property type="entry name" value="HTH_ARSR"/>
    <property type="match status" value="1"/>
</dbReference>
<dbReference type="Gene3D" id="3.30.420.40">
    <property type="match status" value="2"/>
</dbReference>
<evidence type="ECO:0000259" key="2">
    <source>
        <dbReference type="Pfam" id="PF09339"/>
    </source>
</evidence>
<dbReference type="Proteomes" id="UP000594637">
    <property type="component" value="Chromosome"/>
</dbReference>
<evidence type="ECO:0000313" key="3">
    <source>
        <dbReference type="EMBL" id="QPL06484.1"/>
    </source>
</evidence>
<reference evidence="3 4" key="1">
    <citation type="submission" date="2020-11" db="EMBL/GenBank/DDBJ databases">
        <title>Actinomyces sp. ZJ750.</title>
        <authorList>
            <person name="Zhou J."/>
        </authorList>
    </citation>
    <scope>NUCLEOTIDE SEQUENCE [LARGE SCALE GENOMIC DNA]</scope>
    <source>
        <strain evidence="3 4">ZJ750</strain>
    </source>
</reference>
<name>A0A7T0LMH5_9ACTO</name>
<dbReference type="Pfam" id="PF09339">
    <property type="entry name" value="HTH_IclR"/>
    <property type="match status" value="1"/>
</dbReference>
<dbReference type="GO" id="GO:0006355">
    <property type="term" value="P:regulation of DNA-templated transcription"/>
    <property type="evidence" value="ECO:0007669"/>
    <property type="project" value="InterPro"/>
</dbReference>
<dbReference type="SUPFAM" id="SSF53067">
    <property type="entry name" value="Actin-like ATPase domain"/>
    <property type="match status" value="2"/>
</dbReference>
<dbReference type="AlphaFoldDB" id="A0A7T0LMH5"/>
<protein>
    <submittedName>
        <fullName evidence="3">ROK family transcriptional regulator</fullName>
    </submittedName>
</protein>
<evidence type="ECO:0000256" key="1">
    <source>
        <dbReference type="ARBA" id="ARBA00006479"/>
    </source>
</evidence>
<dbReference type="EMBL" id="CP063989">
    <property type="protein sequence ID" value="QPL06484.1"/>
    <property type="molecule type" value="Genomic_DNA"/>
</dbReference>